<dbReference type="GO" id="GO:0005886">
    <property type="term" value="C:plasma membrane"/>
    <property type="evidence" value="ECO:0007669"/>
    <property type="project" value="UniProtKB-SubCell"/>
</dbReference>
<keyword evidence="6" id="KW-0472">Membrane</keyword>
<comment type="caution">
    <text evidence="7">The sequence shown here is derived from an EMBL/GenBank/DDBJ whole genome shotgun (WGS) entry which is preliminary data.</text>
</comment>
<dbReference type="InterPro" id="IPR043148">
    <property type="entry name" value="TagF_C"/>
</dbReference>
<dbReference type="SUPFAM" id="SSF53756">
    <property type="entry name" value="UDP-Glycosyltransferase/glycogen phosphorylase"/>
    <property type="match status" value="1"/>
</dbReference>
<organism evidence="7 8">
    <name type="scientific">Secundilactobacillus kimchicus JCM 15530</name>
    <dbReference type="NCBI Taxonomy" id="1302272"/>
    <lineage>
        <taxon>Bacteria</taxon>
        <taxon>Bacillati</taxon>
        <taxon>Bacillota</taxon>
        <taxon>Bacilli</taxon>
        <taxon>Lactobacillales</taxon>
        <taxon>Lactobacillaceae</taxon>
        <taxon>Secundilactobacillus</taxon>
    </lineage>
</organism>
<keyword evidence="8" id="KW-1185">Reference proteome</keyword>
<evidence type="ECO:0000313" key="7">
    <source>
        <dbReference type="EMBL" id="KRK49410.1"/>
    </source>
</evidence>
<dbReference type="GO" id="GO:0047355">
    <property type="term" value="F:CDP-glycerol glycerophosphotransferase activity"/>
    <property type="evidence" value="ECO:0007669"/>
    <property type="project" value="InterPro"/>
</dbReference>
<dbReference type="PATRIC" id="fig|1302272.5.peg.332"/>
<dbReference type="GO" id="GO:0019350">
    <property type="term" value="P:teichoic acid biosynthetic process"/>
    <property type="evidence" value="ECO:0007669"/>
    <property type="project" value="UniProtKB-KW"/>
</dbReference>
<dbReference type="PANTHER" id="PTHR37316">
    <property type="entry name" value="TEICHOIC ACID GLYCEROL-PHOSPHATE PRIMASE"/>
    <property type="match status" value="1"/>
</dbReference>
<dbReference type="AlphaFoldDB" id="A0A0R1I0P0"/>
<dbReference type="EMBL" id="AZCX01000001">
    <property type="protein sequence ID" value="KRK49410.1"/>
    <property type="molecule type" value="Genomic_DNA"/>
</dbReference>
<protein>
    <submittedName>
        <fullName evidence="7">CDP-glycerol poly(Glycerophosphate) glycerophosphotransferase</fullName>
    </submittedName>
</protein>
<dbReference type="Gene3D" id="3.40.50.12580">
    <property type="match status" value="1"/>
</dbReference>
<evidence type="ECO:0000256" key="3">
    <source>
        <dbReference type="ARBA" id="ARBA00022475"/>
    </source>
</evidence>
<dbReference type="Gene3D" id="3.40.50.11820">
    <property type="match status" value="1"/>
</dbReference>
<evidence type="ECO:0000313" key="8">
    <source>
        <dbReference type="Proteomes" id="UP000050911"/>
    </source>
</evidence>
<dbReference type="Proteomes" id="UP000050911">
    <property type="component" value="Unassembled WGS sequence"/>
</dbReference>
<keyword evidence="5" id="KW-0777">Teichoic acid biosynthesis</keyword>
<accession>A0A0R1I0P0</accession>
<proteinExistence type="inferred from homology"/>
<evidence type="ECO:0000256" key="5">
    <source>
        <dbReference type="ARBA" id="ARBA00022944"/>
    </source>
</evidence>
<evidence type="ECO:0000256" key="4">
    <source>
        <dbReference type="ARBA" id="ARBA00022679"/>
    </source>
</evidence>
<dbReference type="InterPro" id="IPR051612">
    <property type="entry name" value="Teichoic_Acid_Biosynth"/>
</dbReference>
<dbReference type="RefSeq" id="WP_056941761.1">
    <property type="nucleotide sequence ID" value="NZ_AZCX01000001.1"/>
</dbReference>
<dbReference type="InterPro" id="IPR007554">
    <property type="entry name" value="Glycerophosphate_synth"/>
</dbReference>
<dbReference type="Pfam" id="PF04464">
    <property type="entry name" value="Glyphos_transf"/>
    <property type="match status" value="1"/>
</dbReference>
<sequence>MKDIYIWLVRLMSMLHYFNRGKHRRVIYLMSFDNNLKFILAVAKTLTDPADMVVYYRPAVEAAATRLAAYGITVISYQDNVSFVLHGIPQMMRAKLMFCDNYYAFLGGLKHPRNCRIVQLWHANGAIKRFGFGDPKTALRSKTDQHRFQRVYNQFDDFVVASEAMGHVFEESYRVPASRIQLLGYPRSDRFLSAKWRSNALARVDRLAPGLTSHRVILFAPTYRESMKFELSDALKKALITDPDAVVVVKLHPLLQQYEQKFSQVGAGRIRFYPQLSTTDLLMVTETLVTDYSSVAFDYSLLPTAHTMLFYMADLPEYEKNPGIQPHFLKWLPTQPLTTPAQLEEAIRADVLTDFTQFNHYWNTYNDGQATTRVIDHFRSTIVGK</sequence>
<comment type="similarity">
    <text evidence="2">Belongs to the CDP-glycerol glycerophosphotransferase family.</text>
</comment>
<keyword evidence="3" id="KW-1003">Cell membrane</keyword>
<evidence type="ECO:0000256" key="6">
    <source>
        <dbReference type="ARBA" id="ARBA00023136"/>
    </source>
</evidence>
<keyword evidence="4 7" id="KW-0808">Transferase</keyword>
<dbReference type="STRING" id="1302272.FC96_GL000335"/>
<evidence type="ECO:0000256" key="1">
    <source>
        <dbReference type="ARBA" id="ARBA00004202"/>
    </source>
</evidence>
<evidence type="ECO:0000256" key="2">
    <source>
        <dbReference type="ARBA" id="ARBA00010488"/>
    </source>
</evidence>
<dbReference type="PANTHER" id="PTHR37316:SF1">
    <property type="entry name" value="TEICHOIC ACID GLYCEROL-PHOSPHATE PRIMASE"/>
    <property type="match status" value="1"/>
</dbReference>
<comment type="subcellular location">
    <subcellularLocation>
        <location evidence="1">Cell membrane</location>
        <topology evidence="1">Peripheral membrane protein</topology>
    </subcellularLocation>
</comment>
<gene>
    <name evidence="7" type="ORF">FC96_GL000335</name>
</gene>
<name>A0A0R1I0P0_9LACO</name>
<dbReference type="InterPro" id="IPR043149">
    <property type="entry name" value="TagF_N"/>
</dbReference>
<reference evidence="7 8" key="1">
    <citation type="journal article" date="2015" name="Genome Announc.">
        <title>Expanding the biotechnology potential of lactobacilli through comparative genomics of 213 strains and associated genera.</title>
        <authorList>
            <person name="Sun Z."/>
            <person name="Harris H.M."/>
            <person name="McCann A."/>
            <person name="Guo C."/>
            <person name="Argimon S."/>
            <person name="Zhang W."/>
            <person name="Yang X."/>
            <person name="Jeffery I.B."/>
            <person name="Cooney J.C."/>
            <person name="Kagawa T.F."/>
            <person name="Liu W."/>
            <person name="Song Y."/>
            <person name="Salvetti E."/>
            <person name="Wrobel A."/>
            <person name="Rasinkangas P."/>
            <person name="Parkhill J."/>
            <person name="Rea M.C."/>
            <person name="O'Sullivan O."/>
            <person name="Ritari J."/>
            <person name="Douillard F.P."/>
            <person name="Paul Ross R."/>
            <person name="Yang R."/>
            <person name="Briner A.E."/>
            <person name="Felis G.E."/>
            <person name="de Vos W.M."/>
            <person name="Barrangou R."/>
            <person name="Klaenhammer T.R."/>
            <person name="Caufield P.W."/>
            <person name="Cui Y."/>
            <person name="Zhang H."/>
            <person name="O'Toole P.W."/>
        </authorList>
    </citation>
    <scope>NUCLEOTIDE SEQUENCE [LARGE SCALE GENOMIC DNA]</scope>
    <source>
        <strain evidence="7 8">JCM 15530</strain>
    </source>
</reference>